<dbReference type="GO" id="GO:0008270">
    <property type="term" value="F:zinc ion binding"/>
    <property type="evidence" value="ECO:0007669"/>
    <property type="project" value="UniProtKB-KW"/>
</dbReference>
<keyword evidence="9" id="KW-1185">Reference proteome</keyword>
<keyword evidence="2 4" id="KW-0863">Zinc-finger</keyword>
<proteinExistence type="predicted"/>
<dbReference type="InterPro" id="IPR001214">
    <property type="entry name" value="SET_dom"/>
</dbReference>
<feature type="domain" description="MYND-type" evidence="7">
    <location>
        <begin position="151"/>
        <end position="191"/>
    </location>
</feature>
<evidence type="ECO:0000256" key="4">
    <source>
        <dbReference type="PROSITE-ProRule" id="PRU00134"/>
    </source>
</evidence>
<feature type="compositionally biased region" description="Polar residues" evidence="5">
    <location>
        <begin position="254"/>
        <end position="270"/>
    </location>
</feature>
<evidence type="ECO:0000313" key="8">
    <source>
        <dbReference type="EMBL" id="KAK0624286.1"/>
    </source>
</evidence>
<dbReference type="CDD" id="cd20071">
    <property type="entry name" value="SET_SMYD"/>
    <property type="match status" value="1"/>
</dbReference>
<evidence type="ECO:0000256" key="1">
    <source>
        <dbReference type="ARBA" id="ARBA00022723"/>
    </source>
</evidence>
<dbReference type="PROSITE" id="PS01360">
    <property type="entry name" value="ZF_MYND_1"/>
    <property type="match status" value="1"/>
</dbReference>
<keyword evidence="1" id="KW-0479">Metal-binding</keyword>
<evidence type="ECO:0000313" key="9">
    <source>
        <dbReference type="Proteomes" id="UP001175000"/>
    </source>
</evidence>
<dbReference type="Pfam" id="PF01753">
    <property type="entry name" value="zf-MYND"/>
    <property type="match status" value="1"/>
</dbReference>
<keyword evidence="3" id="KW-0862">Zinc</keyword>
<protein>
    <recommendedName>
        <fullName evidence="10">Suppressor of anucleate metulae protein B</fullName>
    </recommendedName>
</protein>
<feature type="domain" description="SET" evidence="6">
    <location>
        <begin position="263"/>
        <end position="417"/>
    </location>
</feature>
<evidence type="ECO:0000256" key="3">
    <source>
        <dbReference type="ARBA" id="ARBA00022833"/>
    </source>
</evidence>
<dbReference type="PANTHER" id="PTHR47332">
    <property type="entry name" value="SET DOMAIN-CONTAINING PROTEIN 5"/>
    <property type="match status" value="1"/>
</dbReference>
<dbReference type="InterPro" id="IPR053185">
    <property type="entry name" value="SET_domain_protein"/>
</dbReference>
<gene>
    <name evidence="8" type="ORF">B0T14DRAFT_565569</name>
</gene>
<dbReference type="SMART" id="SM00317">
    <property type="entry name" value="SET"/>
    <property type="match status" value="1"/>
</dbReference>
<organism evidence="8 9">
    <name type="scientific">Immersiella caudata</name>
    <dbReference type="NCBI Taxonomy" id="314043"/>
    <lineage>
        <taxon>Eukaryota</taxon>
        <taxon>Fungi</taxon>
        <taxon>Dikarya</taxon>
        <taxon>Ascomycota</taxon>
        <taxon>Pezizomycotina</taxon>
        <taxon>Sordariomycetes</taxon>
        <taxon>Sordariomycetidae</taxon>
        <taxon>Sordariales</taxon>
        <taxon>Lasiosphaeriaceae</taxon>
        <taxon>Immersiella</taxon>
    </lineage>
</organism>
<dbReference type="InterPro" id="IPR011990">
    <property type="entry name" value="TPR-like_helical_dom_sf"/>
</dbReference>
<dbReference type="Pfam" id="PF00856">
    <property type="entry name" value="SET"/>
    <property type="match status" value="1"/>
</dbReference>
<name>A0AA39WZ61_9PEZI</name>
<evidence type="ECO:0008006" key="10">
    <source>
        <dbReference type="Google" id="ProtNLM"/>
    </source>
</evidence>
<sequence>MPAQKYTNLRNEATFPPFTKLPEEYGIDLSFHESSGPFEYQPSRHWCFLAEISEVEIFIRLRLIVRDKQGAVVPVAFYTDDRGEEFVYQARKGFTVMILYADQHFFLDMTTGIRLEEESLCKIVPASLNELLSLSDKVGRYSTWQTGGRTCHGCDEKRVDLQKCARCGMFWYCNKSCQTTGWQSKGHKRDCNLIRENGLQAMFLMDWDRFEHFIEFPLHEPIVRSAGTAEAMERLATLSIGNDSGASRAAEETAMTSKTGEGPSTSMNDSQADRVYDIQPIPSKGKGMVATAKIPQGTRILSEVPLFRIPRDNPNISAVDAIVVNEVSRLDPSQQREFFSLTNIHGTKHSAAMGIARTNVLPLGSDSRSGGLFPIASRINHSCRHNAQNTWNEKIGRLTIHALRDIEQDEEITICYLPTTGPYEERQQHLSATFKFTCTCELCSLPRAQREISNARLCTIQELDAQIPMVLWGEGVRWKEQALGLVRSVLDLFHEEGIQDAHVARTYYDAYQLAVHFEDERRAKVFAQRTWEARCVAEGEDSPTAAKMRNAVEMRRHVKVPELDESGFEKWLWMEVDN</sequence>
<dbReference type="Gene3D" id="6.10.140.2220">
    <property type="match status" value="1"/>
</dbReference>
<dbReference type="Proteomes" id="UP001175000">
    <property type="component" value="Unassembled WGS sequence"/>
</dbReference>
<evidence type="ECO:0000256" key="5">
    <source>
        <dbReference type="SAM" id="MobiDB-lite"/>
    </source>
</evidence>
<evidence type="ECO:0000259" key="7">
    <source>
        <dbReference type="PROSITE" id="PS50865"/>
    </source>
</evidence>
<evidence type="ECO:0000256" key="2">
    <source>
        <dbReference type="ARBA" id="ARBA00022771"/>
    </source>
</evidence>
<dbReference type="InterPro" id="IPR046341">
    <property type="entry name" value="SET_dom_sf"/>
</dbReference>
<accession>A0AA39WZ61</accession>
<dbReference type="Gene3D" id="1.25.40.10">
    <property type="entry name" value="Tetratricopeptide repeat domain"/>
    <property type="match status" value="1"/>
</dbReference>
<dbReference type="PANTHER" id="PTHR47332:SF2">
    <property type="entry name" value="SET-6"/>
    <property type="match status" value="1"/>
</dbReference>
<dbReference type="SUPFAM" id="SSF82199">
    <property type="entry name" value="SET domain"/>
    <property type="match status" value="1"/>
</dbReference>
<reference evidence="8" key="1">
    <citation type="submission" date="2023-06" db="EMBL/GenBank/DDBJ databases">
        <title>Genome-scale phylogeny and comparative genomics of the fungal order Sordariales.</title>
        <authorList>
            <consortium name="Lawrence Berkeley National Laboratory"/>
            <person name="Hensen N."/>
            <person name="Bonometti L."/>
            <person name="Westerberg I."/>
            <person name="Brannstrom I.O."/>
            <person name="Guillou S."/>
            <person name="Cros-Aarteil S."/>
            <person name="Calhoun S."/>
            <person name="Haridas S."/>
            <person name="Kuo A."/>
            <person name="Mondo S."/>
            <person name="Pangilinan J."/>
            <person name="Riley R."/>
            <person name="Labutti K."/>
            <person name="Andreopoulos B."/>
            <person name="Lipzen A."/>
            <person name="Chen C."/>
            <person name="Yanf M."/>
            <person name="Daum C."/>
            <person name="Ng V."/>
            <person name="Clum A."/>
            <person name="Steindorff A."/>
            <person name="Ohm R."/>
            <person name="Martin F."/>
            <person name="Silar P."/>
            <person name="Natvig D."/>
            <person name="Lalanne C."/>
            <person name="Gautier V."/>
            <person name="Ament-Velasquez S.L."/>
            <person name="Kruys A."/>
            <person name="Hutchinson M.I."/>
            <person name="Powell A.J."/>
            <person name="Barry K."/>
            <person name="Miller A.N."/>
            <person name="Grigoriev I.V."/>
            <person name="Debuchy R."/>
            <person name="Gladieux P."/>
            <person name="Thoren M.H."/>
            <person name="Johannesson H."/>
        </authorList>
    </citation>
    <scope>NUCLEOTIDE SEQUENCE</scope>
    <source>
        <strain evidence="8">CBS 606.72</strain>
    </source>
</reference>
<feature type="region of interest" description="Disordered" evidence="5">
    <location>
        <begin position="243"/>
        <end position="273"/>
    </location>
</feature>
<dbReference type="PROSITE" id="PS50865">
    <property type="entry name" value="ZF_MYND_2"/>
    <property type="match status" value="1"/>
</dbReference>
<dbReference type="InterPro" id="IPR002893">
    <property type="entry name" value="Znf_MYND"/>
</dbReference>
<dbReference type="EMBL" id="JAULSU010000003">
    <property type="protein sequence ID" value="KAK0624286.1"/>
    <property type="molecule type" value="Genomic_DNA"/>
</dbReference>
<dbReference type="AlphaFoldDB" id="A0AA39WZ61"/>
<comment type="caution">
    <text evidence="8">The sequence shown here is derived from an EMBL/GenBank/DDBJ whole genome shotgun (WGS) entry which is preliminary data.</text>
</comment>
<evidence type="ECO:0000259" key="6">
    <source>
        <dbReference type="PROSITE" id="PS50280"/>
    </source>
</evidence>
<dbReference type="SUPFAM" id="SSF144232">
    <property type="entry name" value="HIT/MYND zinc finger-like"/>
    <property type="match status" value="1"/>
</dbReference>
<dbReference type="Gene3D" id="2.170.270.10">
    <property type="entry name" value="SET domain"/>
    <property type="match status" value="1"/>
</dbReference>
<dbReference type="PROSITE" id="PS50280">
    <property type="entry name" value="SET"/>
    <property type="match status" value="1"/>
</dbReference>